<dbReference type="Proteomes" id="UP000180252">
    <property type="component" value="Unassembled WGS sequence"/>
</dbReference>
<protein>
    <submittedName>
        <fullName evidence="3">Histidine kinase</fullName>
    </submittedName>
</protein>
<feature type="transmembrane region" description="Helical" evidence="1">
    <location>
        <begin position="119"/>
        <end position="139"/>
    </location>
</feature>
<reference evidence="5" key="2">
    <citation type="submission" date="2016-09" db="EMBL/GenBank/DDBJ databases">
        <authorList>
            <person name="Chen S."/>
            <person name="Walker E."/>
        </authorList>
    </citation>
    <scope>NUCLEOTIDE SEQUENCE [LARGE SCALE GENOMIC DNA]</scope>
    <source>
        <strain evidence="5">MSU</strain>
    </source>
</reference>
<comment type="caution">
    <text evidence="3">The sequence shown here is derived from an EMBL/GenBank/DDBJ whole genome shotgun (WGS) entry which is preliminary data.</text>
</comment>
<evidence type="ECO:0000313" key="3">
    <source>
        <dbReference type="EMBL" id="OHT43433.1"/>
    </source>
</evidence>
<accession>A0A1S1J569</accession>
<dbReference type="GO" id="GO:0000155">
    <property type="term" value="F:phosphorelay sensor kinase activity"/>
    <property type="evidence" value="ECO:0007669"/>
    <property type="project" value="InterPro"/>
</dbReference>
<gene>
    <name evidence="4" type="ORF">B0A71_09860</name>
    <name evidence="3" type="ORF">BHE19_18995</name>
</gene>
<organism evidence="3 5">
    <name type="scientific">Flavobacterium tructae</name>
    <dbReference type="NCBI Taxonomy" id="1114873"/>
    <lineage>
        <taxon>Bacteria</taxon>
        <taxon>Pseudomonadati</taxon>
        <taxon>Bacteroidota</taxon>
        <taxon>Flavobacteriia</taxon>
        <taxon>Flavobacteriales</taxon>
        <taxon>Flavobacteriaceae</taxon>
        <taxon>Flavobacterium</taxon>
    </lineage>
</organism>
<dbReference type="PANTHER" id="PTHR34220">
    <property type="entry name" value="SENSOR HISTIDINE KINASE YPDA"/>
    <property type="match status" value="1"/>
</dbReference>
<dbReference type="EMBL" id="MIKE01000028">
    <property type="protein sequence ID" value="OHT43433.1"/>
    <property type="molecule type" value="Genomic_DNA"/>
</dbReference>
<keyword evidence="3" id="KW-0418">Kinase</keyword>
<sequence>MYKGTLSKKVEVFTHIIYWLLMGYFTFVKNLIQAKNYTPDLFLCTYMIVFVLTFYFHYFVVMRLVFKSFQWKRFFAGVLVSYLFFTALRWLLEQEISQVLFHRINYINPTFFNYMEDNLHYSSMTVILSSLLWFVIYFIRLLEYNQVILEESKNTEIKFLKAQINPHFIFNTLNNIYSMVYFQSDKSLMAIEKLSQIMRFTTYESQKEKIKLADEIDYIKAYIELEQLRHQDSAFIDFRIETQNSSEEIPPYILSPLIENALKHGVTSNEKPILIELRLEDKKLNFKVVNDIAVQKKDKLGGIGLNNLRKRLEIHYPQKHQIKVVNQNNQFTAELEIELK</sequence>
<feature type="domain" description="Signal transduction histidine kinase internal region" evidence="2">
    <location>
        <begin position="156"/>
        <end position="232"/>
    </location>
</feature>
<dbReference type="RefSeq" id="WP_070908809.1">
    <property type="nucleotide sequence ID" value="NZ_MIKE01000028.1"/>
</dbReference>
<dbReference type="PANTHER" id="PTHR34220:SF7">
    <property type="entry name" value="SENSOR HISTIDINE KINASE YPDA"/>
    <property type="match status" value="1"/>
</dbReference>
<feature type="transmembrane region" description="Helical" evidence="1">
    <location>
        <begin position="40"/>
        <end position="62"/>
    </location>
</feature>
<keyword evidence="6" id="KW-1185">Reference proteome</keyword>
<evidence type="ECO:0000256" key="1">
    <source>
        <dbReference type="SAM" id="Phobius"/>
    </source>
</evidence>
<reference evidence="4 6" key="3">
    <citation type="submission" date="2016-11" db="EMBL/GenBank/DDBJ databases">
        <title>Whole genomes of Flavobacteriaceae.</title>
        <authorList>
            <person name="Stine C."/>
            <person name="Li C."/>
            <person name="Tadesse D."/>
        </authorList>
    </citation>
    <scope>NUCLEOTIDE SEQUENCE [LARGE SCALE GENOMIC DNA]</scope>
    <source>
        <strain evidence="4 6">ATCC BAA-2541</strain>
    </source>
</reference>
<dbReference type="InterPro" id="IPR050640">
    <property type="entry name" value="Bact_2-comp_sensor_kinase"/>
</dbReference>
<dbReference type="STRING" id="1278819.BHE19_18995"/>
<feature type="transmembrane region" description="Helical" evidence="1">
    <location>
        <begin position="12"/>
        <end position="28"/>
    </location>
</feature>
<dbReference type="AlphaFoldDB" id="A0A1S1J569"/>
<feature type="transmembrane region" description="Helical" evidence="1">
    <location>
        <begin position="74"/>
        <end position="92"/>
    </location>
</feature>
<dbReference type="EMBL" id="MUHG01000017">
    <property type="protein sequence ID" value="OXB19973.1"/>
    <property type="molecule type" value="Genomic_DNA"/>
</dbReference>
<keyword evidence="1" id="KW-0472">Membrane</keyword>
<dbReference type="InterPro" id="IPR010559">
    <property type="entry name" value="Sig_transdc_His_kin_internal"/>
</dbReference>
<evidence type="ECO:0000259" key="2">
    <source>
        <dbReference type="Pfam" id="PF06580"/>
    </source>
</evidence>
<name>A0A1S1J569_9FLAO</name>
<evidence type="ECO:0000313" key="6">
    <source>
        <dbReference type="Proteomes" id="UP000198319"/>
    </source>
</evidence>
<dbReference type="SUPFAM" id="SSF55874">
    <property type="entry name" value="ATPase domain of HSP90 chaperone/DNA topoisomerase II/histidine kinase"/>
    <property type="match status" value="1"/>
</dbReference>
<reference evidence="3" key="1">
    <citation type="submission" date="2016-09" db="EMBL/GenBank/DDBJ databases">
        <authorList>
            <person name="Capua I."/>
            <person name="De Benedictis P."/>
            <person name="Joannis T."/>
            <person name="Lombin L.H."/>
            <person name="Cattoli G."/>
        </authorList>
    </citation>
    <scope>NUCLEOTIDE SEQUENCE [LARGE SCALE GENOMIC DNA]</scope>
    <source>
        <strain evidence="3">MSU</strain>
    </source>
</reference>
<dbReference type="OrthoDB" id="9809908at2"/>
<evidence type="ECO:0000313" key="5">
    <source>
        <dbReference type="Proteomes" id="UP000180252"/>
    </source>
</evidence>
<keyword evidence="3" id="KW-0808">Transferase</keyword>
<proteinExistence type="predicted"/>
<dbReference type="Gene3D" id="3.30.565.10">
    <property type="entry name" value="Histidine kinase-like ATPase, C-terminal domain"/>
    <property type="match status" value="1"/>
</dbReference>
<keyword evidence="1" id="KW-1133">Transmembrane helix</keyword>
<dbReference type="GO" id="GO:0016020">
    <property type="term" value="C:membrane"/>
    <property type="evidence" value="ECO:0007669"/>
    <property type="project" value="InterPro"/>
</dbReference>
<dbReference type="InterPro" id="IPR036890">
    <property type="entry name" value="HATPase_C_sf"/>
</dbReference>
<dbReference type="Proteomes" id="UP000198319">
    <property type="component" value="Unassembled WGS sequence"/>
</dbReference>
<keyword evidence="1" id="KW-0812">Transmembrane</keyword>
<evidence type="ECO:0000313" key="4">
    <source>
        <dbReference type="EMBL" id="OXB19973.1"/>
    </source>
</evidence>
<dbReference type="Pfam" id="PF06580">
    <property type="entry name" value="His_kinase"/>
    <property type="match status" value="1"/>
</dbReference>